<accession>A0ABV6AQ04</accession>
<keyword evidence="2" id="KW-1185">Reference proteome</keyword>
<evidence type="ECO:0000313" key="2">
    <source>
        <dbReference type="Proteomes" id="UP001589692"/>
    </source>
</evidence>
<dbReference type="SUPFAM" id="SSF160379">
    <property type="entry name" value="SP0830-like"/>
    <property type="match status" value="1"/>
</dbReference>
<gene>
    <name evidence="1" type="ORF">ACFFP0_21400</name>
</gene>
<sequence length="171" mass="18360">MTVYVALLRAVNVSGTGALPMTELKAICEGLGFSDAQTYIQSGNALFRSDEPEDVAAEKLDTALGKKFGKRPGVMVRTTEELEEIAAKAPFPEARPNFLFVHFLPETAPAGALEQMVAPDGEEAVVAGREIYVHYPIGSGKSKLKLPALKAGTSRNLNTVRKLAELARAME</sequence>
<dbReference type="EMBL" id="JBHMAA010000024">
    <property type="protein sequence ID" value="MFB9951413.1"/>
    <property type="molecule type" value="Genomic_DNA"/>
</dbReference>
<protein>
    <submittedName>
        <fullName evidence="1">DUF1697 domain-containing protein</fullName>
    </submittedName>
</protein>
<organism evidence="1 2">
    <name type="scientific">Rhizobium puerariae</name>
    <dbReference type="NCBI Taxonomy" id="1585791"/>
    <lineage>
        <taxon>Bacteria</taxon>
        <taxon>Pseudomonadati</taxon>
        <taxon>Pseudomonadota</taxon>
        <taxon>Alphaproteobacteria</taxon>
        <taxon>Hyphomicrobiales</taxon>
        <taxon>Rhizobiaceae</taxon>
        <taxon>Rhizobium/Agrobacterium group</taxon>
        <taxon>Rhizobium</taxon>
    </lineage>
</organism>
<proteinExistence type="predicted"/>
<dbReference type="PANTHER" id="PTHR36439:SF1">
    <property type="entry name" value="DUF1697 DOMAIN-CONTAINING PROTEIN"/>
    <property type="match status" value="1"/>
</dbReference>
<dbReference type="InterPro" id="IPR012545">
    <property type="entry name" value="DUF1697"/>
</dbReference>
<dbReference type="RefSeq" id="WP_377264221.1">
    <property type="nucleotide sequence ID" value="NZ_JBHMAA010000024.1"/>
</dbReference>
<dbReference type="Gene3D" id="3.30.70.1280">
    <property type="entry name" value="SP0830-like domains"/>
    <property type="match status" value="1"/>
</dbReference>
<dbReference type="PANTHER" id="PTHR36439">
    <property type="entry name" value="BLL4334 PROTEIN"/>
    <property type="match status" value="1"/>
</dbReference>
<dbReference type="Pfam" id="PF08002">
    <property type="entry name" value="DUF1697"/>
    <property type="match status" value="1"/>
</dbReference>
<dbReference type="PIRSF" id="PIRSF008502">
    <property type="entry name" value="UCP008502"/>
    <property type="match status" value="1"/>
</dbReference>
<reference evidence="1 2" key="1">
    <citation type="submission" date="2024-09" db="EMBL/GenBank/DDBJ databases">
        <authorList>
            <person name="Sun Q."/>
            <person name="Mori K."/>
        </authorList>
    </citation>
    <scope>NUCLEOTIDE SEQUENCE [LARGE SCALE GENOMIC DNA]</scope>
    <source>
        <strain evidence="1 2">TBRC 4938</strain>
    </source>
</reference>
<name>A0ABV6AQ04_9HYPH</name>
<comment type="caution">
    <text evidence="1">The sequence shown here is derived from an EMBL/GenBank/DDBJ whole genome shotgun (WGS) entry which is preliminary data.</text>
</comment>
<evidence type="ECO:0000313" key="1">
    <source>
        <dbReference type="EMBL" id="MFB9951413.1"/>
    </source>
</evidence>
<dbReference type="Proteomes" id="UP001589692">
    <property type="component" value="Unassembled WGS sequence"/>
</dbReference>